<comment type="caution">
    <text evidence="1">The sequence shown here is derived from an EMBL/GenBank/DDBJ whole genome shotgun (WGS) entry which is preliminary data.</text>
</comment>
<dbReference type="Proteomes" id="UP001062846">
    <property type="component" value="Chromosome 11"/>
</dbReference>
<keyword evidence="2" id="KW-1185">Reference proteome</keyword>
<sequence>MGRAPCCDKSKVKRGPWSPDEDATLKDYLHNNGTGGNWIALPHKAGLKRCGKSCRLRWSIIASHLPGRTDNDVKNHWNTKIKKKQMAPKTNNIGEPSNSLPLLPQTEPYGAPCDFSALLNQSCPQIPSLTEVDYGLDIDNESLFRGQIHYNLPAITEGFDFGGNCSRRISGFSPLAMENSSYASLSSGDSDLGYSVDFGPGYDPRELINPGIWAAQESTIGNDQFGNSIIPNSVTNSFYYQDTNPHGVDQCGNNLHQEY</sequence>
<evidence type="ECO:0000313" key="2">
    <source>
        <dbReference type="Proteomes" id="UP001062846"/>
    </source>
</evidence>
<dbReference type="EMBL" id="CM046398">
    <property type="protein sequence ID" value="KAI8531016.1"/>
    <property type="molecule type" value="Genomic_DNA"/>
</dbReference>
<accession>A0ACC0LR38</accession>
<proteinExistence type="predicted"/>
<name>A0ACC0LR38_RHOML</name>
<gene>
    <name evidence="1" type="ORF">RHMOL_Rhmol11G0104800</name>
</gene>
<protein>
    <submittedName>
        <fullName evidence="1">Uncharacterized protein</fullName>
    </submittedName>
</protein>
<evidence type="ECO:0000313" key="1">
    <source>
        <dbReference type="EMBL" id="KAI8531016.1"/>
    </source>
</evidence>
<reference evidence="1" key="1">
    <citation type="submission" date="2022-02" db="EMBL/GenBank/DDBJ databases">
        <title>Plant Genome Project.</title>
        <authorList>
            <person name="Zhang R.-G."/>
        </authorList>
    </citation>
    <scope>NUCLEOTIDE SEQUENCE</scope>
    <source>
        <strain evidence="1">AT1</strain>
    </source>
</reference>
<organism evidence="1 2">
    <name type="scientific">Rhododendron molle</name>
    <name type="common">Chinese azalea</name>
    <name type="synonym">Azalea mollis</name>
    <dbReference type="NCBI Taxonomy" id="49168"/>
    <lineage>
        <taxon>Eukaryota</taxon>
        <taxon>Viridiplantae</taxon>
        <taxon>Streptophyta</taxon>
        <taxon>Embryophyta</taxon>
        <taxon>Tracheophyta</taxon>
        <taxon>Spermatophyta</taxon>
        <taxon>Magnoliopsida</taxon>
        <taxon>eudicotyledons</taxon>
        <taxon>Gunneridae</taxon>
        <taxon>Pentapetalae</taxon>
        <taxon>asterids</taxon>
        <taxon>Ericales</taxon>
        <taxon>Ericaceae</taxon>
        <taxon>Ericoideae</taxon>
        <taxon>Rhodoreae</taxon>
        <taxon>Rhododendron</taxon>
    </lineage>
</organism>